<evidence type="ECO:0000256" key="1">
    <source>
        <dbReference type="SAM" id="Phobius"/>
    </source>
</evidence>
<feature type="transmembrane region" description="Helical" evidence="1">
    <location>
        <begin position="184"/>
        <end position="209"/>
    </location>
</feature>
<protein>
    <submittedName>
        <fullName evidence="2">HupE/UreJ family protein</fullName>
    </submittedName>
</protein>
<reference evidence="2" key="1">
    <citation type="submission" date="2022-09" db="EMBL/GenBank/DDBJ databases">
        <title>Intensive care unit water sources are persistently colonized with multi-drug resistant bacteria and are the site of extensive horizontal gene transfer of antibiotic resistance genes.</title>
        <authorList>
            <person name="Diorio-Toth L."/>
        </authorList>
    </citation>
    <scope>NUCLEOTIDE SEQUENCE</scope>
    <source>
        <strain evidence="2">GD03843</strain>
    </source>
</reference>
<evidence type="ECO:0000313" key="3">
    <source>
        <dbReference type="Proteomes" id="UP001161094"/>
    </source>
</evidence>
<sequence length="245" mass="26877">MTAIAHRYGQTLARATRGHLLVSSLLLFFALSLLSGAAFGHAVAEGDKGYIQEISGVHLLSFIYLGAKHMVTGYDHILFLLGVIFFLYRLKHIGLYVSLFALGHSTTMLLGVYFNVGINSYIIDAIIGLSVVYKSLDNMGAFQRWLGFQPNTKAATLIFGFFHGFGLSSKIIEYNISPDGLVPNLLAFNVGVEIGQLLALSAILIVMGYWRRTDSFFRHAYSANVVMMCAGFVLIGYQLTGLFVA</sequence>
<dbReference type="Proteomes" id="UP001161094">
    <property type="component" value="Unassembled WGS sequence"/>
</dbReference>
<dbReference type="AlphaFoldDB" id="A0AA42LP56"/>
<dbReference type="InterPro" id="IPR032809">
    <property type="entry name" value="Put_HupE_UreJ"/>
</dbReference>
<feature type="transmembrane region" description="Helical" evidence="1">
    <location>
        <begin position="154"/>
        <end position="172"/>
    </location>
</feature>
<proteinExistence type="predicted"/>
<feature type="transmembrane region" description="Helical" evidence="1">
    <location>
        <begin position="221"/>
        <end position="239"/>
    </location>
</feature>
<feature type="transmembrane region" description="Helical" evidence="1">
    <location>
        <begin position="50"/>
        <end position="67"/>
    </location>
</feature>
<evidence type="ECO:0000313" key="2">
    <source>
        <dbReference type="EMBL" id="MDH0736948.1"/>
    </source>
</evidence>
<dbReference type="EMBL" id="JAOCDZ010000009">
    <property type="protein sequence ID" value="MDH0736948.1"/>
    <property type="molecule type" value="Genomic_DNA"/>
</dbReference>
<accession>A0AA42LP56</accession>
<name>A0AA42LP56_9BURK</name>
<dbReference type="RefSeq" id="WP_207472378.1">
    <property type="nucleotide sequence ID" value="NZ_JAOCDZ010000009.1"/>
</dbReference>
<dbReference type="Pfam" id="PF13795">
    <property type="entry name" value="HupE_UreJ_2"/>
    <property type="match status" value="1"/>
</dbReference>
<feature type="transmembrane region" description="Helical" evidence="1">
    <location>
        <begin position="79"/>
        <end position="102"/>
    </location>
</feature>
<gene>
    <name evidence="2" type="ORF">N5D93_14115</name>
</gene>
<organism evidence="2 3">
    <name type="scientific">Achromobacter spanius</name>
    <dbReference type="NCBI Taxonomy" id="217203"/>
    <lineage>
        <taxon>Bacteria</taxon>
        <taxon>Pseudomonadati</taxon>
        <taxon>Pseudomonadota</taxon>
        <taxon>Betaproteobacteria</taxon>
        <taxon>Burkholderiales</taxon>
        <taxon>Alcaligenaceae</taxon>
        <taxon>Achromobacter</taxon>
    </lineage>
</organism>
<keyword evidence="1" id="KW-1133">Transmembrane helix</keyword>
<feature type="transmembrane region" description="Helical" evidence="1">
    <location>
        <begin position="108"/>
        <end position="133"/>
    </location>
</feature>
<keyword evidence="1" id="KW-0812">Transmembrane</keyword>
<keyword evidence="1" id="KW-0472">Membrane</keyword>
<comment type="caution">
    <text evidence="2">The sequence shown here is derived from an EMBL/GenBank/DDBJ whole genome shotgun (WGS) entry which is preliminary data.</text>
</comment>